<evidence type="ECO:0000256" key="5">
    <source>
        <dbReference type="ARBA" id="ARBA00022679"/>
    </source>
</evidence>
<dbReference type="HAMAP" id="MF_01635">
    <property type="entry name" value="UbiA"/>
    <property type="match status" value="1"/>
</dbReference>
<evidence type="ECO:0000256" key="1">
    <source>
        <dbReference type="ARBA" id="ARBA00001946"/>
    </source>
</evidence>
<protein>
    <recommendedName>
        <fullName evidence="9">4-hydroxybenzoate polyprenyltransferase, mitochondrial</fullName>
        <shortName evidence="9">4-HB polyprenyltransferase</shortName>
        <ecNumber evidence="9">2.5.1.39</ecNumber>
    </recommendedName>
    <alternativeName>
        <fullName evidence="9">Para-hydroxybenzoate--polyprenyltransferase</fullName>
        <shortName evidence="9">PHB:PPT</shortName>
        <shortName evidence="9">PHB:polyprenyltransferase</shortName>
    </alternativeName>
</protein>
<dbReference type="GO" id="GO:0005743">
    <property type="term" value="C:mitochondrial inner membrane"/>
    <property type="evidence" value="ECO:0007669"/>
    <property type="project" value="UniProtKB-SubCell"/>
</dbReference>
<dbReference type="InterPro" id="IPR030470">
    <property type="entry name" value="UbiA_prenylTrfase_CS"/>
</dbReference>
<comment type="catalytic activity">
    <reaction evidence="9">
        <text>an all-trans-polyprenyl diphosphate + 4-hydroxybenzoate = a 4-hydroxy-3-(all-trans-polyprenyl)benzoate + diphosphate</text>
        <dbReference type="Rhea" id="RHEA:44504"/>
        <dbReference type="Rhea" id="RHEA-COMP:9514"/>
        <dbReference type="Rhea" id="RHEA-COMP:9564"/>
        <dbReference type="ChEBI" id="CHEBI:17879"/>
        <dbReference type="ChEBI" id="CHEBI:33019"/>
        <dbReference type="ChEBI" id="CHEBI:58914"/>
        <dbReference type="ChEBI" id="CHEBI:78396"/>
        <dbReference type="EC" id="2.5.1.39"/>
    </reaction>
</comment>
<evidence type="ECO:0000256" key="2">
    <source>
        <dbReference type="ARBA" id="ARBA00004141"/>
    </source>
</evidence>
<evidence type="ECO:0000256" key="8">
    <source>
        <dbReference type="ARBA" id="ARBA00023136"/>
    </source>
</evidence>
<keyword evidence="7 9" id="KW-1133">Transmembrane helix</keyword>
<keyword evidence="9" id="KW-0999">Mitochondrion inner membrane</keyword>
<organism evidence="10 11">
    <name type="scientific">Sistotremastrum niveocremeum HHB9708</name>
    <dbReference type="NCBI Taxonomy" id="1314777"/>
    <lineage>
        <taxon>Eukaryota</taxon>
        <taxon>Fungi</taxon>
        <taxon>Dikarya</taxon>
        <taxon>Basidiomycota</taxon>
        <taxon>Agaricomycotina</taxon>
        <taxon>Agaricomycetes</taxon>
        <taxon>Sistotremastrales</taxon>
        <taxon>Sistotremastraceae</taxon>
        <taxon>Sertulicium</taxon>
        <taxon>Sertulicium niveocremeum</taxon>
    </lineage>
</organism>
<keyword evidence="6 9" id="KW-0812">Transmembrane</keyword>
<keyword evidence="9" id="KW-0496">Mitochondrion</keyword>
<dbReference type="InterPro" id="IPR006370">
    <property type="entry name" value="HB_polyprenyltransferase-like"/>
</dbReference>
<proteinExistence type="inferred from homology"/>
<evidence type="ECO:0000256" key="7">
    <source>
        <dbReference type="ARBA" id="ARBA00022989"/>
    </source>
</evidence>
<feature type="transmembrane region" description="Helical" evidence="9">
    <location>
        <begin position="238"/>
        <end position="259"/>
    </location>
</feature>
<dbReference type="UniPathway" id="UPA00232"/>
<dbReference type="CDD" id="cd13959">
    <property type="entry name" value="PT_UbiA_COQ2"/>
    <property type="match status" value="1"/>
</dbReference>
<dbReference type="PROSITE" id="PS00943">
    <property type="entry name" value="UBIA"/>
    <property type="match status" value="1"/>
</dbReference>
<comment type="pathway">
    <text evidence="9">Cofactor biosynthesis; ubiquinone biosynthesis.</text>
</comment>
<dbReference type="GO" id="GO:0008299">
    <property type="term" value="P:isoprenoid biosynthetic process"/>
    <property type="evidence" value="ECO:0007669"/>
    <property type="project" value="UniProtKB-UniRule"/>
</dbReference>
<evidence type="ECO:0000256" key="3">
    <source>
        <dbReference type="ARBA" id="ARBA00005179"/>
    </source>
</evidence>
<feature type="transmembrane region" description="Helical" evidence="9">
    <location>
        <begin position="170"/>
        <end position="192"/>
    </location>
</feature>
<evidence type="ECO:0000256" key="6">
    <source>
        <dbReference type="ARBA" id="ARBA00022692"/>
    </source>
</evidence>
<feature type="transmembrane region" description="Helical" evidence="9">
    <location>
        <begin position="304"/>
        <end position="322"/>
    </location>
</feature>
<evidence type="ECO:0000313" key="11">
    <source>
        <dbReference type="Proteomes" id="UP000076722"/>
    </source>
</evidence>
<evidence type="ECO:0000313" key="10">
    <source>
        <dbReference type="EMBL" id="KZS99156.1"/>
    </source>
</evidence>
<gene>
    <name evidence="10" type="ORF">SISNIDRAFT_480727</name>
</gene>
<dbReference type="OrthoDB" id="18170at2759"/>
<feature type="transmembrane region" description="Helical" evidence="9">
    <location>
        <begin position="111"/>
        <end position="136"/>
    </location>
</feature>
<dbReference type="Proteomes" id="UP000076722">
    <property type="component" value="Unassembled WGS sequence"/>
</dbReference>
<comment type="cofactor">
    <cofactor evidence="1 9">
        <name>Mg(2+)</name>
        <dbReference type="ChEBI" id="CHEBI:18420"/>
    </cofactor>
</comment>
<feature type="transmembrane region" description="Helical" evidence="9">
    <location>
        <begin position="198"/>
        <end position="217"/>
    </location>
</feature>
<dbReference type="FunFam" id="1.10.357.140:FF:000008">
    <property type="entry name" value="4-hydroxybenzoate octaprenyltransferase"/>
    <property type="match status" value="1"/>
</dbReference>
<evidence type="ECO:0000256" key="9">
    <source>
        <dbReference type="HAMAP-Rule" id="MF_03189"/>
    </source>
</evidence>
<dbReference type="GO" id="GO:0008412">
    <property type="term" value="F:4-hydroxybenzoate polyprenyltransferase activity"/>
    <property type="evidence" value="ECO:0007669"/>
    <property type="project" value="UniProtKB-EC"/>
</dbReference>
<dbReference type="InterPro" id="IPR039653">
    <property type="entry name" value="Prenyltransferase"/>
</dbReference>
<accession>A0A165AKF7</accession>
<dbReference type="FunFam" id="1.20.120.1780:FF:000001">
    <property type="entry name" value="4-hydroxybenzoate octaprenyltransferase"/>
    <property type="match status" value="1"/>
</dbReference>
<keyword evidence="8 9" id="KW-0472">Membrane</keyword>
<dbReference type="Gene3D" id="1.20.120.1780">
    <property type="entry name" value="UbiA prenyltransferase"/>
    <property type="match status" value="1"/>
</dbReference>
<keyword evidence="11" id="KW-1185">Reference proteome</keyword>
<comment type="subcellular location">
    <subcellularLocation>
        <location evidence="2">Membrane</location>
        <topology evidence="2">Multi-pass membrane protein</topology>
    </subcellularLocation>
    <subcellularLocation>
        <location evidence="9">Mitochondrion inner membrane</location>
        <topology evidence="9">Multi-pass membrane protein</topology>
        <orientation evidence="9">Matrix side</orientation>
    </subcellularLocation>
</comment>
<name>A0A165AKF7_9AGAM</name>
<reference evidence="10 11" key="1">
    <citation type="journal article" date="2016" name="Mol. Biol. Evol.">
        <title>Comparative Genomics of Early-Diverging Mushroom-Forming Fungi Provides Insights into the Origins of Lignocellulose Decay Capabilities.</title>
        <authorList>
            <person name="Nagy L.G."/>
            <person name="Riley R."/>
            <person name="Tritt A."/>
            <person name="Adam C."/>
            <person name="Daum C."/>
            <person name="Floudas D."/>
            <person name="Sun H."/>
            <person name="Yadav J.S."/>
            <person name="Pangilinan J."/>
            <person name="Larsson K.H."/>
            <person name="Matsuura K."/>
            <person name="Barry K."/>
            <person name="Labutti K."/>
            <person name="Kuo R."/>
            <person name="Ohm R.A."/>
            <person name="Bhattacharya S.S."/>
            <person name="Shirouzu T."/>
            <person name="Yoshinaga Y."/>
            <person name="Martin F.M."/>
            <person name="Grigoriev I.V."/>
            <person name="Hibbett D.S."/>
        </authorList>
    </citation>
    <scope>NUCLEOTIDE SEQUENCE [LARGE SCALE GENOMIC DNA]</scope>
    <source>
        <strain evidence="10 11">HHB9708</strain>
    </source>
</reference>
<sequence length="324" mass="36458">MEFQSTPRPADRSAQILTFKKPFKPMVDTHAYIELSRLHKFPIGSLLIFWPSVWGLTLAAYRTSMNSTAFKTQVFAFLVGSTLLHSAACTINDICDREFDRQVERTKNRPLVTGAASVFGATAWTIMQCIAAIACLWFSNDLAFKVGLLGIFPLHALYPLMKRWTYWPQAWLGLAMNWGLPVAWLSGLGNWIDMDIPATLFLGCFCWTIVYDTIYACQDKRDDVKAGVKSTALLFASWIKEILFLFSVLFVSALAYVGVRNSQGPAYFVISVGGTAIHLVWQLKTLKVDVPEDCWAKFVANHHMGYITWAGMLVDLAFQLSARR</sequence>
<comment type="function">
    <text evidence="9">Catalyzes the prenylation of para-hydroxybenzoate (PHB) with an all-trans polyprenyl group. Mediates the second step in the final reaction sequence of coenzyme Q (CoQ) biosynthesis, which is the condensation of the polyisoprenoid side chain with PHB, generating the first membrane-bound Q intermediate.</text>
</comment>
<keyword evidence="9" id="KW-0831">Ubiquinone biosynthesis</keyword>
<keyword evidence="5 9" id="KW-0808">Transferase</keyword>
<feature type="transmembrane region" description="Helical" evidence="9">
    <location>
        <begin position="73"/>
        <end position="91"/>
    </location>
</feature>
<comment type="pathway">
    <text evidence="3">Secondary metabolite biosynthesis.</text>
</comment>
<dbReference type="InterPro" id="IPR044878">
    <property type="entry name" value="UbiA_sf"/>
</dbReference>
<keyword evidence="9" id="KW-0414">Isoprene biosynthesis</keyword>
<dbReference type="AlphaFoldDB" id="A0A165AKF7"/>
<dbReference type="Gene3D" id="1.10.357.140">
    <property type="entry name" value="UbiA prenyltransferase"/>
    <property type="match status" value="1"/>
</dbReference>
<evidence type="ECO:0000256" key="4">
    <source>
        <dbReference type="ARBA" id="ARBA00005985"/>
    </source>
</evidence>
<dbReference type="STRING" id="1314777.A0A165AKF7"/>
<feature type="transmembrane region" description="Helical" evidence="9">
    <location>
        <begin position="41"/>
        <end position="61"/>
    </location>
</feature>
<dbReference type="GO" id="GO:0006744">
    <property type="term" value="P:ubiquinone biosynthetic process"/>
    <property type="evidence" value="ECO:0007669"/>
    <property type="project" value="UniProtKB-UniRule"/>
</dbReference>
<dbReference type="Pfam" id="PF01040">
    <property type="entry name" value="UbiA"/>
    <property type="match status" value="1"/>
</dbReference>
<dbReference type="PANTHER" id="PTHR11048:SF28">
    <property type="entry name" value="4-HYDROXYBENZOATE POLYPRENYLTRANSFERASE, MITOCHONDRIAL"/>
    <property type="match status" value="1"/>
</dbReference>
<dbReference type="EMBL" id="KV419394">
    <property type="protein sequence ID" value="KZS99156.1"/>
    <property type="molecule type" value="Genomic_DNA"/>
</dbReference>
<dbReference type="InterPro" id="IPR000537">
    <property type="entry name" value="UbiA_prenyltransferase"/>
</dbReference>
<comment type="similarity">
    <text evidence="4 9">Belongs to the UbiA prenyltransferase family.</text>
</comment>
<dbReference type="EC" id="2.5.1.39" evidence="9"/>
<feature type="transmembrane region" description="Helical" evidence="9">
    <location>
        <begin position="265"/>
        <end position="283"/>
    </location>
</feature>
<dbReference type="PANTHER" id="PTHR11048">
    <property type="entry name" value="PRENYLTRANSFERASES"/>
    <property type="match status" value="1"/>
</dbReference>